<name>A0ABS4KNS6_9CLOT</name>
<dbReference type="Proteomes" id="UP001519307">
    <property type="component" value="Unassembled WGS sequence"/>
</dbReference>
<dbReference type="Gene3D" id="1.10.3210.10">
    <property type="entry name" value="Hypothetical protein af1432"/>
    <property type="match status" value="1"/>
</dbReference>
<dbReference type="PANTHER" id="PTHR37294">
    <property type="entry name" value="3'-5' EXORIBONUCLEASE YHAM"/>
    <property type="match status" value="1"/>
</dbReference>
<dbReference type="InterPro" id="IPR006674">
    <property type="entry name" value="HD_domain"/>
</dbReference>
<evidence type="ECO:0000256" key="1">
    <source>
        <dbReference type="ARBA" id="ARBA00022801"/>
    </source>
</evidence>
<evidence type="ECO:0000313" key="3">
    <source>
        <dbReference type="EMBL" id="MBP2031693.1"/>
    </source>
</evidence>
<dbReference type="EMBL" id="JAGGLM010000001">
    <property type="protein sequence ID" value="MBP2031693.1"/>
    <property type="molecule type" value="Genomic_DNA"/>
</dbReference>
<dbReference type="InterPro" id="IPR004365">
    <property type="entry name" value="NA-bd_OB_tRNA"/>
</dbReference>
<dbReference type="PROSITE" id="PS51831">
    <property type="entry name" value="HD"/>
    <property type="match status" value="1"/>
</dbReference>
<sequence length="315" mass="36128">MKIKDLISNNNIIVFLLVRNMEESIDRNNNPYIKFSLSDGRDDIDAFMWGAKKENLEPGIETGKIIKVKATVKNQRNRLQLIIQKIRLSVPDDDIDEGSFIKKAPVSSEDMLRSILDEVNKFQNIDLKKLVIKLLDDNKDKLLYYPAAKTVHHAVKGGLLYHIYRMLKNGINMAEIYNEYVNRDLLLSGIIIHDIGKINEIESNNLGIADDYSKEGKLLGHIVQGTIMLHDVAKELNISDEVELLLKHMIVSHHGLEENGSPKKPMILEAELLHHLDEIDANVYQFQDTLRDVSKGEFSERQFFLGNIQIYRNNL</sequence>
<dbReference type="EC" id="3.1.-.-" evidence="3"/>
<dbReference type="InterPro" id="IPR050798">
    <property type="entry name" value="YhaM_exoribonuc/phosphodiest"/>
</dbReference>
<dbReference type="PANTHER" id="PTHR37294:SF1">
    <property type="entry name" value="3'-5' EXORIBONUCLEASE YHAM"/>
    <property type="match status" value="1"/>
</dbReference>
<accession>A0ABS4KNS6</accession>
<evidence type="ECO:0000313" key="4">
    <source>
        <dbReference type="Proteomes" id="UP001519307"/>
    </source>
</evidence>
<dbReference type="Pfam" id="PF01336">
    <property type="entry name" value="tRNA_anti-codon"/>
    <property type="match status" value="1"/>
</dbReference>
<feature type="domain" description="HD" evidence="2">
    <location>
        <begin position="159"/>
        <end position="282"/>
    </location>
</feature>
<keyword evidence="4" id="KW-1185">Reference proteome</keyword>
<keyword evidence="1 3" id="KW-0378">Hydrolase</keyword>
<dbReference type="Pfam" id="PF01966">
    <property type="entry name" value="HD"/>
    <property type="match status" value="1"/>
</dbReference>
<dbReference type="Gene3D" id="2.40.50.140">
    <property type="entry name" value="Nucleic acid-binding proteins"/>
    <property type="match status" value="1"/>
</dbReference>
<gene>
    <name evidence="3" type="ORF">J2Z42_000358</name>
</gene>
<dbReference type="CDD" id="cd00077">
    <property type="entry name" value="HDc"/>
    <property type="match status" value="1"/>
</dbReference>
<dbReference type="SUPFAM" id="SSF109604">
    <property type="entry name" value="HD-domain/PDEase-like"/>
    <property type="match status" value="1"/>
</dbReference>
<dbReference type="InterPro" id="IPR012340">
    <property type="entry name" value="NA-bd_OB-fold"/>
</dbReference>
<proteinExistence type="predicted"/>
<dbReference type="RefSeq" id="WP_209700637.1">
    <property type="nucleotide sequence ID" value="NZ_JAGGLM010000001.1"/>
</dbReference>
<organism evidence="3 4">
    <name type="scientific">Clostridium algifaecis</name>
    <dbReference type="NCBI Taxonomy" id="1472040"/>
    <lineage>
        <taxon>Bacteria</taxon>
        <taxon>Bacillati</taxon>
        <taxon>Bacillota</taxon>
        <taxon>Clostridia</taxon>
        <taxon>Eubacteriales</taxon>
        <taxon>Clostridiaceae</taxon>
        <taxon>Clostridium</taxon>
    </lineage>
</organism>
<reference evidence="3 4" key="1">
    <citation type="submission" date="2021-03" db="EMBL/GenBank/DDBJ databases">
        <title>Genomic Encyclopedia of Type Strains, Phase IV (KMG-IV): sequencing the most valuable type-strain genomes for metagenomic binning, comparative biology and taxonomic classification.</title>
        <authorList>
            <person name="Goeker M."/>
        </authorList>
    </citation>
    <scope>NUCLEOTIDE SEQUENCE [LARGE SCALE GENOMIC DNA]</scope>
    <source>
        <strain evidence="3 4">DSM 28783</strain>
    </source>
</reference>
<dbReference type="GO" id="GO:0016787">
    <property type="term" value="F:hydrolase activity"/>
    <property type="evidence" value="ECO:0007669"/>
    <property type="project" value="UniProtKB-KW"/>
</dbReference>
<evidence type="ECO:0000259" key="2">
    <source>
        <dbReference type="PROSITE" id="PS51831"/>
    </source>
</evidence>
<protein>
    <submittedName>
        <fullName evidence="3">3'-5' exoribonuclease</fullName>
        <ecNumber evidence="3">3.1.-.-</ecNumber>
    </submittedName>
</protein>
<dbReference type="InterPro" id="IPR003607">
    <property type="entry name" value="HD/PDEase_dom"/>
</dbReference>
<comment type="caution">
    <text evidence="3">The sequence shown here is derived from an EMBL/GenBank/DDBJ whole genome shotgun (WGS) entry which is preliminary data.</text>
</comment>